<dbReference type="Proteomes" id="UP000070096">
    <property type="component" value="Unassembled WGS sequence"/>
</dbReference>
<evidence type="ECO:0000313" key="4">
    <source>
        <dbReference type="Proteomes" id="UP000070096"/>
    </source>
</evidence>
<accession>A0A139N0D0</accession>
<comment type="caution">
    <text evidence="3">The sequence shown here is derived from an EMBL/GenBank/DDBJ whole genome shotgun (WGS) entry which is preliminary data.</text>
</comment>
<dbReference type="AlphaFoldDB" id="A0A139N0D0"/>
<proteinExistence type="predicted"/>
<dbReference type="Pfam" id="PF19804">
    <property type="entry name" value="DUF6287"/>
    <property type="match status" value="1"/>
</dbReference>
<dbReference type="PROSITE" id="PS51257">
    <property type="entry name" value="PROKAR_LIPOPROTEIN"/>
    <property type="match status" value="1"/>
</dbReference>
<evidence type="ECO:0000256" key="1">
    <source>
        <dbReference type="SAM" id="MobiDB-lite"/>
    </source>
</evidence>
<evidence type="ECO:0000259" key="2">
    <source>
        <dbReference type="Pfam" id="PF19804"/>
    </source>
</evidence>
<dbReference type="EMBL" id="LQRC01000244">
    <property type="protein sequence ID" value="KXT69267.1"/>
    <property type="molecule type" value="Genomic_DNA"/>
</dbReference>
<organism evidence="3 4">
    <name type="scientific">Streptococcus gordonii</name>
    <dbReference type="NCBI Taxonomy" id="1302"/>
    <lineage>
        <taxon>Bacteria</taxon>
        <taxon>Bacillati</taxon>
        <taxon>Bacillota</taxon>
        <taxon>Bacilli</taxon>
        <taxon>Lactobacillales</taxon>
        <taxon>Streptococcaceae</taxon>
        <taxon>Streptococcus</taxon>
    </lineage>
</organism>
<dbReference type="PATRIC" id="fig|1302.21.peg.2056"/>
<protein>
    <recommendedName>
        <fullName evidence="2">DUF6287 domain-containing protein</fullName>
    </recommendedName>
</protein>
<dbReference type="InterPro" id="IPR046254">
    <property type="entry name" value="DUF6287"/>
</dbReference>
<evidence type="ECO:0000313" key="3">
    <source>
        <dbReference type="EMBL" id="KXT69267.1"/>
    </source>
</evidence>
<feature type="domain" description="DUF6287" evidence="2">
    <location>
        <begin position="70"/>
        <end position="102"/>
    </location>
</feature>
<name>A0A139N0D0_STRGN</name>
<sequence>MKKRILLTTILIALGGGLVLSGCSGKGETKESSASSSQIASSKSSVTSTSSESSKTSESSTSPSQEAEKKMNISELADGNFASIQGTWQNDKGEQLVFDENGLVSAEYEFGGASLTDYGTAAGGVYGGQTGGFLLEFVPSGVKLADTENFKDSSDTSRDRLWTGVGIQSFAEQGSFYYRSK</sequence>
<reference evidence="3 4" key="1">
    <citation type="submission" date="2016-01" db="EMBL/GenBank/DDBJ databases">
        <title>Highly variable Streptococcus oralis are common among viridans streptococci isolated from primates.</title>
        <authorList>
            <person name="Denapaite D."/>
            <person name="Rieger M."/>
            <person name="Koendgen S."/>
            <person name="Brueckner R."/>
            <person name="Ochigava I."/>
            <person name="Kappeler P."/>
            <person name="Maetz-Rensing K."/>
            <person name="Leendertz F."/>
            <person name="Hakenbeck R."/>
        </authorList>
    </citation>
    <scope>NUCLEOTIDE SEQUENCE [LARGE SCALE GENOMIC DNA]</scope>
    <source>
        <strain evidence="3 4">DD07</strain>
    </source>
</reference>
<gene>
    <name evidence="3" type="ORF">SGODD07_01858</name>
</gene>
<feature type="region of interest" description="Disordered" evidence="1">
    <location>
        <begin position="25"/>
        <end position="70"/>
    </location>
</feature>
<feature type="compositionally biased region" description="Low complexity" evidence="1">
    <location>
        <begin position="32"/>
        <end position="65"/>
    </location>
</feature>